<evidence type="ECO:0000256" key="1">
    <source>
        <dbReference type="SAM" id="SignalP"/>
    </source>
</evidence>
<dbReference type="Pfam" id="PF07833">
    <property type="entry name" value="Cu_amine_oxidN1"/>
    <property type="match status" value="1"/>
</dbReference>
<evidence type="ECO:0000313" key="4">
    <source>
        <dbReference type="Proteomes" id="UP000190626"/>
    </source>
</evidence>
<dbReference type="InterPro" id="IPR036582">
    <property type="entry name" value="Mao_N_sf"/>
</dbReference>
<dbReference type="EMBL" id="MBTG01000001">
    <property type="protein sequence ID" value="OPH62148.1"/>
    <property type="molecule type" value="Genomic_DNA"/>
</dbReference>
<sequence length="295" mass="32291">MKKFLLGLICGITISATTVVYASDTIQAFLYPVKYAFNGENKEMNSDYQTLNYNGHAYVPIRFLAENIGATVEFNNEKQQISVDYETANGLNLKDGWNVDYITVGNLKLFNEGNHTKIVGQVKLKEGRGYGLHVVLYLRFYDKNGILIGKASVSNIQMDGGQIKTFEAVGEGDFSNYSIATLDASYDKSGPSSKGFPPGELNVKAESNNISVGDLRLTSLDSFTRVNGHISISKALDSNEYKVSLSFYDETNQLIGTSLIGDVDWTVSGGVGTFEAIGSGNFTKYKTVKLTVDHL</sequence>
<proteinExistence type="predicted"/>
<keyword evidence="4" id="KW-1185">Reference proteome</keyword>
<evidence type="ECO:0000313" key="3">
    <source>
        <dbReference type="EMBL" id="OPH62148.1"/>
    </source>
</evidence>
<feature type="domain" description="Copper amine oxidase-like N-terminal" evidence="2">
    <location>
        <begin position="41"/>
        <end position="128"/>
    </location>
</feature>
<keyword evidence="1" id="KW-0732">Signal</keyword>
<dbReference type="OrthoDB" id="2655886at2"/>
<gene>
    <name evidence="3" type="ORF">BC351_02650</name>
</gene>
<comment type="caution">
    <text evidence="3">The sequence shown here is derived from an EMBL/GenBank/DDBJ whole genome shotgun (WGS) entry which is preliminary data.</text>
</comment>
<name>A0A1V4HTM6_9BACL</name>
<organism evidence="3 4">
    <name type="scientific">Paenibacillus ferrarius</name>
    <dbReference type="NCBI Taxonomy" id="1469647"/>
    <lineage>
        <taxon>Bacteria</taxon>
        <taxon>Bacillati</taxon>
        <taxon>Bacillota</taxon>
        <taxon>Bacilli</taxon>
        <taxon>Bacillales</taxon>
        <taxon>Paenibacillaceae</taxon>
        <taxon>Paenibacillus</taxon>
    </lineage>
</organism>
<dbReference type="RefSeq" id="WP_079409148.1">
    <property type="nucleotide sequence ID" value="NZ_MBTG01000001.1"/>
</dbReference>
<accession>A0A1V4HTM6</accession>
<dbReference type="InterPro" id="IPR012854">
    <property type="entry name" value="Cu_amine_oxidase-like_N"/>
</dbReference>
<reference evidence="4" key="1">
    <citation type="submission" date="2016-07" db="EMBL/GenBank/DDBJ databases">
        <authorList>
            <person name="Florea S."/>
            <person name="Webb J.S."/>
            <person name="Jaromczyk J."/>
            <person name="Schardl C.L."/>
        </authorList>
    </citation>
    <scope>NUCLEOTIDE SEQUENCE [LARGE SCALE GENOMIC DNA]</scope>
    <source>
        <strain evidence="4">CY1</strain>
    </source>
</reference>
<dbReference type="SUPFAM" id="SSF55383">
    <property type="entry name" value="Copper amine oxidase, domain N"/>
    <property type="match status" value="1"/>
</dbReference>
<dbReference type="AlphaFoldDB" id="A0A1V4HTM6"/>
<feature type="chain" id="PRO_5012957350" description="Copper amine oxidase-like N-terminal domain-containing protein" evidence="1">
    <location>
        <begin position="23"/>
        <end position="295"/>
    </location>
</feature>
<feature type="signal peptide" evidence="1">
    <location>
        <begin position="1"/>
        <end position="22"/>
    </location>
</feature>
<dbReference type="Proteomes" id="UP000190626">
    <property type="component" value="Unassembled WGS sequence"/>
</dbReference>
<protein>
    <recommendedName>
        <fullName evidence="2">Copper amine oxidase-like N-terminal domain-containing protein</fullName>
    </recommendedName>
</protein>
<evidence type="ECO:0000259" key="2">
    <source>
        <dbReference type="Pfam" id="PF07833"/>
    </source>
</evidence>
<dbReference type="STRING" id="1469647.BC351_02650"/>